<comment type="caution">
    <text evidence="2">The sequence shown here is derived from an EMBL/GenBank/DDBJ whole genome shotgun (WGS) entry which is preliminary data.</text>
</comment>
<dbReference type="Gene3D" id="2.60.120.890">
    <property type="entry name" value="BT2081, beta-jelly-roll domain"/>
    <property type="match status" value="1"/>
</dbReference>
<reference evidence="3" key="1">
    <citation type="journal article" date="2019" name="Int. J. Syst. Evol. Microbiol.">
        <title>The Global Catalogue of Microorganisms (GCM) 10K type strain sequencing project: providing services to taxonomists for standard genome sequencing and annotation.</title>
        <authorList>
            <consortium name="The Broad Institute Genomics Platform"/>
            <consortium name="The Broad Institute Genome Sequencing Center for Infectious Disease"/>
            <person name="Wu L."/>
            <person name="Ma J."/>
        </authorList>
    </citation>
    <scope>NUCLEOTIDE SEQUENCE [LARGE SCALE GENOMIC DNA]</scope>
    <source>
        <strain evidence="3">CGMCC 4.7357</strain>
    </source>
</reference>
<sequence>MMGFNSNTLMAQQQLPYGNMDQWITRIIKESLLIGGNTKTIYAIGPTSTIKGDIAYTNKGGSPWATSDVMAKVKGITKTNCSVFPEKRGNGYCARLETRIEKVKVLGLINLKVLAAGSVFVGSVHEPIKSTDNPDKILNVGIPFTSRPKELKYDYCVKLSGQPNRIKATGFGSIKTVSGMDKPIVALMLQKRWEDKAGNIYAKRVGTMVVEYSKSTGGWVNGATYKILYGDIRNNPSYDARTMGLLNGRDYTVNSKGRITPIREVAWADENEKPTHLCLQFASSNGGAYIGSPGNVLWIDNVMFNY</sequence>
<dbReference type="Pfam" id="PF13201">
    <property type="entry name" value="PCMD"/>
    <property type="match status" value="1"/>
</dbReference>
<feature type="domain" description="Putative carbohydrate metabolism" evidence="1">
    <location>
        <begin position="61"/>
        <end position="152"/>
    </location>
</feature>
<dbReference type="InterPro" id="IPR025112">
    <property type="entry name" value="PCMD"/>
</dbReference>
<evidence type="ECO:0000313" key="2">
    <source>
        <dbReference type="EMBL" id="MFC4666126.1"/>
    </source>
</evidence>
<evidence type="ECO:0000259" key="1">
    <source>
        <dbReference type="Pfam" id="PF13201"/>
    </source>
</evidence>
<evidence type="ECO:0000313" key="3">
    <source>
        <dbReference type="Proteomes" id="UP001596020"/>
    </source>
</evidence>
<gene>
    <name evidence="2" type="ORF">ACFO3G_05870</name>
</gene>
<protein>
    <submittedName>
        <fullName evidence="2">PCMD domain-containing protein</fullName>
    </submittedName>
</protein>
<name>A0ABV9K912_9PORP</name>
<accession>A0ABV9K912</accession>
<dbReference type="Proteomes" id="UP001596020">
    <property type="component" value="Unassembled WGS sequence"/>
</dbReference>
<dbReference type="EMBL" id="JBHSGO010000176">
    <property type="protein sequence ID" value="MFC4666126.1"/>
    <property type="molecule type" value="Genomic_DNA"/>
</dbReference>
<dbReference type="InterPro" id="IPR038653">
    <property type="entry name" value="Put_CMD_sf"/>
</dbReference>
<organism evidence="2 3">
    <name type="scientific">Falsiporphyromonas endometrii</name>
    <dbReference type="NCBI Taxonomy" id="1387297"/>
    <lineage>
        <taxon>Bacteria</taxon>
        <taxon>Pseudomonadati</taxon>
        <taxon>Bacteroidota</taxon>
        <taxon>Bacteroidia</taxon>
        <taxon>Bacteroidales</taxon>
        <taxon>Porphyromonadaceae</taxon>
        <taxon>Falsiporphyromonas</taxon>
    </lineage>
</organism>
<keyword evidence="3" id="KW-1185">Reference proteome</keyword>
<dbReference type="RefSeq" id="WP_380078908.1">
    <property type="nucleotide sequence ID" value="NZ_JBHSGO010000176.1"/>
</dbReference>
<proteinExistence type="predicted"/>